<keyword evidence="1" id="KW-0934">Plastid</keyword>
<name>A0A1S5SK76_POPNI</name>
<organism evidence="1">
    <name type="scientific">Populus nigra</name>
    <name type="common">Lombardy poplar</name>
    <dbReference type="NCBI Taxonomy" id="3691"/>
    <lineage>
        <taxon>Eukaryota</taxon>
        <taxon>Viridiplantae</taxon>
        <taxon>Streptophyta</taxon>
        <taxon>Embryophyta</taxon>
        <taxon>Tracheophyta</taxon>
        <taxon>Spermatophyta</taxon>
        <taxon>Magnoliopsida</taxon>
        <taxon>eudicotyledons</taxon>
        <taxon>Gunneridae</taxon>
        <taxon>Pentapetalae</taxon>
        <taxon>rosids</taxon>
        <taxon>fabids</taxon>
        <taxon>Malpighiales</taxon>
        <taxon>Salicaceae</taxon>
        <taxon>Saliceae</taxon>
        <taxon>Populus</taxon>
    </lineage>
</organism>
<protein>
    <submittedName>
        <fullName evidence="1">Uncharacterized protein</fullName>
    </submittedName>
</protein>
<keyword evidence="1" id="KW-0150">Chloroplast</keyword>
<dbReference type="EMBL" id="KX377117">
    <property type="protein sequence ID" value="APO09047.1"/>
    <property type="molecule type" value="Genomic_DNA"/>
</dbReference>
<reference evidence="1" key="1">
    <citation type="submission" date="2016-06" db="EMBL/GenBank/DDBJ databases">
        <authorList>
            <person name="Kjaerup R.B."/>
            <person name="Dalgaard T.S."/>
            <person name="Juul-Madsen H.R."/>
        </authorList>
    </citation>
    <scope>NUCLEOTIDE SEQUENCE</scope>
</reference>
<proteinExistence type="predicted"/>
<evidence type="ECO:0000313" key="1">
    <source>
        <dbReference type="EMBL" id="APO09060.1"/>
    </source>
</evidence>
<sequence length="86" mass="10405">MDWCGSSTPRTPEYRTMNEERHERKAYWLVIVRPQFLTGGDTKGLCPSITWIDREGGRSFWFFFHVVKELNNKNRWRVPDRIDRVM</sequence>
<dbReference type="EMBL" id="KX377117">
    <property type="protein sequence ID" value="APO09060.1"/>
    <property type="molecule type" value="Genomic_DNA"/>
</dbReference>
<geneLocation type="chloroplast" evidence="1"/>
<dbReference type="AlphaFoldDB" id="A0A1S5SK76"/>
<accession>A0A1S5SK76</accession>